<evidence type="ECO:0000256" key="4">
    <source>
        <dbReference type="ARBA" id="ARBA00022989"/>
    </source>
</evidence>
<evidence type="ECO:0000256" key="9">
    <source>
        <dbReference type="SAM" id="Phobius"/>
    </source>
</evidence>
<dbReference type="GO" id="GO:0008076">
    <property type="term" value="C:voltage-gated potassium channel complex"/>
    <property type="evidence" value="ECO:0007669"/>
    <property type="project" value="InterPro"/>
</dbReference>
<evidence type="ECO:0000313" key="11">
    <source>
        <dbReference type="EMBL" id="KAJ7336664.1"/>
    </source>
</evidence>
<evidence type="ECO:0000313" key="12">
    <source>
        <dbReference type="Proteomes" id="UP001163046"/>
    </source>
</evidence>
<feature type="domain" description="Potassium channel" evidence="10">
    <location>
        <begin position="112"/>
        <end position="166"/>
    </location>
</feature>
<evidence type="ECO:0000256" key="7">
    <source>
        <dbReference type="ARBA" id="ARBA00023303"/>
    </source>
</evidence>
<gene>
    <name evidence="11" type="ORF">OS493_011885</name>
</gene>
<accession>A0A9W9YE20</accession>
<comment type="subcellular location">
    <subcellularLocation>
        <location evidence="1">Membrane</location>
        <topology evidence="1">Multi-pass membrane protein</topology>
    </subcellularLocation>
</comment>
<protein>
    <recommendedName>
        <fullName evidence="10">Potassium channel domain-containing protein</fullName>
    </recommendedName>
</protein>
<dbReference type="OrthoDB" id="5953876at2759"/>
<dbReference type="PANTHER" id="PTHR11537:SF252">
    <property type="entry name" value="POTASSIUM VOLTAGE-GATED CHANNEL PROTEIN SHAW"/>
    <property type="match status" value="1"/>
</dbReference>
<evidence type="ECO:0000256" key="5">
    <source>
        <dbReference type="ARBA" id="ARBA00023065"/>
    </source>
</evidence>
<dbReference type="InterPro" id="IPR028325">
    <property type="entry name" value="VG_K_chnl"/>
</dbReference>
<comment type="caution">
    <text evidence="11">The sequence shown here is derived from an EMBL/GenBank/DDBJ whole genome shotgun (WGS) entry which is preliminary data.</text>
</comment>
<dbReference type="SUPFAM" id="SSF81324">
    <property type="entry name" value="Voltage-gated potassium channels"/>
    <property type="match status" value="1"/>
</dbReference>
<dbReference type="AlphaFoldDB" id="A0A9W9YE20"/>
<keyword evidence="7" id="KW-0407">Ion channel</keyword>
<feature type="transmembrane region" description="Helical" evidence="9">
    <location>
        <begin position="141"/>
        <end position="161"/>
    </location>
</feature>
<dbReference type="InterPro" id="IPR013099">
    <property type="entry name" value="K_chnl_dom"/>
</dbReference>
<feature type="coiled-coil region" evidence="8">
    <location>
        <begin position="223"/>
        <end position="250"/>
    </location>
</feature>
<keyword evidence="12" id="KW-1185">Reference proteome</keyword>
<evidence type="ECO:0000256" key="2">
    <source>
        <dbReference type="ARBA" id="ARBA00022448"/>
    </source>
</evidence>
<evidence type="ECO:0000256" key="3">
    <source>
        <dbReference type="ARBA" id="ARBA00022692"/>
    </source>
</evidence>
<evidence type="ECO:0000256" key="8">
    <source>
        <dbReference type="SAM" id="Coils"/>
    </source>
</evidence>
<dbReference type="Pfam" id="PF07885">
    <property type="entry name" value="Ion_trans_2"/>
    <property type="match status" value="1"/>
</dbReference>
<organism evidence="11 12">
    <name type="scientific">Desmophyllum pertusum</name>
    <dbReference type="NCBI Taxonomy" id="174260"/>
    <lineage>
        <taxon>Eukaryota</taxon>
        <taxon>Metazoa</taxon>
        <taxon>Cnidaria</taxon>
        <taxon>Anthozoa</taxon>
        <taxon>Hexacorallia</taxon>
        <taxon>Scleractinia</taxon>
        <taxon>Caryophylliina</taxon>
        <taxon>Caryophylliidae</taxon>
        <taxon>Desmophyllum</taxon>
    </lineage>
</organism>
<dbReference type="Proteomes" id="UP001163046">
    <property type="component" value="Unassembled WGS sequence"/>
</dbReference>
<keyword evidence="8" id="KW-0175">Coiled coil</keyword>
<evidence type="ECO:0000256" key="6">
    <source>
        <dbReference type="ARBA" id="ARBA00023136"/>
    </source>
</evidence>
<keyword evidence="4 9" id="KW-1133">Transmembrane helix</keyword>
<dbReference type="GO" id="GO:0015276">
    <property type="term" value="F:ligand-gated monoatomic ion channel activity"/>
    <property type="evidence" value="ECO:0007669"/>
    <property type="project" value="InterPro"/>
</dbReference>
<dbReference type="EMBL" id="MU827782">
    <property type="protein sequence ID" value="KAJ7336664.1"/>
    <property type="molecule type" value="Genomic_DNA"/>
</dbReference>
<dbReference type="Gene3D" id="1.10.287.70">
    <property type="match status" value="1"/>
</dbReference>
<keyword evidence="3 9" id="KW-0812">Transmembrane</keyword>
<reference evidence="11" key="1">
    <citation type="submission" date="2023-01" db="EMBL/GenBank/DDBJ databases">
        <title>Genome assembly of the deep-sea coral Lophelia pertusa.</title>
        <authorList>
            <person name="Herrera S."/>
            <person name="Cordes E."/>
        </authorList>
    </citation>
    <scope>NUCLEOTIDE SEQUENCE</scope>
    <source>
        <strain evidence="11">USNM1676648</strain>
        <tissue evidence="11">Polyp</tissue>
    </source>
</reference>
<keyword evidence="5" id="KW-0406">Ion transport</keyword>
<sequence length="413" mass="46027">MRYLSVSENSSALHDMIFSDDTGLVFPVPDNWFVGSKRHYIHILDSPGVVLIRRETSFSIATDRSGQLFKAVLGTWPIVVISILMSSLAGICIWMLEPSTNANEFGRPFYRGAFDGFWWAFVTMSTVGYGDKTPKSISGRLFAVVWIMIGITVCSILTATLSSALTSITVETYDLTTGKRIFLMKLIIYEYAICTVRNGVFVKIHLQIGAQKASFAFKQAVNLGASVTDYENLQEAYDSLENEKVEGILEEMFVGIMFVENKSSSSGISVAQVFEDKHRYGAVINEDGFSENVLECLPVVMEFASDEIYLNISKLRKSVKHSDKISSTKNWENDEVLTKSVDYNIFDPDSISFKATVLGISVALLVLTTCSVGFAGVRHLRKKRQRKTKKSPVDLEAGSFELKRQDTTSSQMI</sequence>
<feature type="transmembrane region" description="Helical" evidence="9">
    <location>
        <begin position="73"/>
        <end position="96"/>
    </location>
</feature>
<keyword evidence="6 9" id="KW-0472">Membrane</keyword>
<proteinExistence type="predicted"/>
<evidence type="ECO:0000259" key="10">
    <source>
        <dbReference type="Pfam" id="PF07885"/>
    </source>
</evidence>
<feature type="transmembrane region" description="Helical" evidence="9">
    <location>
        <begin position="357"/>
        <end position="377"/>
    </location>
</feature>
<keyword evidence="2" id="KW-0813">Transport</keyword>
<evidence type="ECO:0000256" key="1">
    <source>
        <dbReference type="ARBA" id="ARBA00004141"/>
    </source>
</evidence>
<feature type="transmembrane region" description="Helical" evidence="9">
    <location>
        <begin position="108"/>
        <end position="129"/>
    </location>
</feature>
<dbReference type="PANTHER" id="PTHR11537">
    <property type="entry name" value="VOLTAGE-GATED POTASSIUM CHANNEL"/>
    <property type="match status" value="1"/>
</dbReference>
<dbReference type="GO" id="GO:0005251">
    <property type="term" value="F:delayed rectifier potassium channel activity"/>
    <property type="evidence" value="ECO:0007669"/>
    <property type="project" value="TreeGrafter"/>
</dbReference>
<name>A0A9W9YE20_9CNID</name>
<dbReference type="GO" id="GO:0001508">
    <property type="term" value="P:action potential"/>
    <property type="evidence" value="ECO:0007669"/>
    <property type="project" value="TreeGrafter"/>
</dbReference>